<evidence type="ECO:0000313" key="2">
    <source>
        <dbReference type="EMBL" id="CAB4196824.1"/>
    </source>
</evidence>
<dbReference type="Gene3D" id="3.30.40.220">
    <property type="match status" value="1"/>
</dbReference>
<reference evidence="2" key="1">
    <citation type="submission" date="2020-05" db="EMBL/GenBank/DDBJ databases">
        <authorList>
            <person name="Chiriac C."/>
            <person name="Salcher M."/>
            <person name="Ghai R."/>
            <person name="Kavagutti S V."/>
        </authorList>
    </citation>
    <scope>NUCLEOTIDE SEQUENCE</scope>
</reference>
<feature type="compositionally biased region" description="Basic residues" evidence="1">
    <location>
        <begin position="81"/>
        <end position="92"/>
    </location>
</feature>
<accession>A0A6J5RXR8</accession>
<organism evidence="2">
    <name type="scientific">uncultured Caudovirales phage</name>
    <dbReference type="NCBI Taxonomy" id="2100421"/>
    <lineage>
        <taxon>Viruses</taxon>
        <taxon>Duplodnaviria</taxon>
        <taxon>Heunggongvirae</taxon>
        <taxon>Uroviricota</taxon>
        <taxon>Caudoviricetes</taxon>
        <taxon>Peduoviridae</taxon>
        <taxon>Maltschvirus</taxon>
        <taxon>Maltschvirus maltsch</taxon>
    </lineage>
</organism>
<dbReference type="EMBL" id="LR797252">
    <property type="protein sequence ID" value="CAB4196824.1"/>
    <property type="molecule type" value="Genomic_DNA"/>
</dbReference>
<evidence type="ECO:0000256" key="1">
    <source>
        <dbReference type="SAM" id="MobiDB-lite"/>
    </source>
</evidence>
<feature type="region of interest" description="Disordered" evidence="1">
    <location>
        <begin position="76"/>
        <end position="97"/>
    </location>
</feature>
<gene>
    <name evidence="2" type="ORF">UFOVP1290_344</name>
</gene>
<protein>
    <submittedName>
        <fullName evidence="2">Uncharacterized protein</fullName>
    </submittedName>
</protein>
<sequence length="204" mass="23603">MTMRKTKSDHTGKRIKNFIVVSKTERKEQRPNGKNFYIYICQCDCGTEFESNASKFSYIFGCKICSKQHHYKTASSAAQLTKRKNPPRHTKLSKLSPESYGGHNGSYANYIINWIKSTASKRKLLWELDSIDAFNLIQKPCYYCGFVVKFPESRNGLDRIDNAKGYNINNVVPCCYPCNIAKHEMSIDEFKKHILNIYKNWASQ</sequence>
<name>A0A6J5RXR8_9CAUD</name>
<proteinExistence type="predicted"/>